<evidence type="ECO:0000256" key="1">
    <source>
        <dbReference type="ARBA" id="ARBA00004651"/>
    </source>
</evidence>
<dbReference type="GO" id="GO:0005886">
    <property type="term" value="C:plasma membrane"/>
    <property type="evidence" value="ECO:0007669"/>
    <property type="project" value="UniProtKB-SubCell"/>
</dbReference>
<dbReference type="AlphaFoldDB" id="A0A026W6P3"/>
<name>A0A026W6P3_OOCBI</name>
<keyword evidence="11" id="KW-0333">Golgi apparatus</keyword>
<reference evidence="15" key="3">
    <citation type="submission" date="2018-07" db="EMBL/GenBank/DDBJ databases">
        <authorList>
            <person name="Mckenzie S.K."/>
            <person name="Kronauer D.J.C."/>
        </authorList>
    </citation>
    <scope>NUCLEOTIDE SEQUENCE</scope>
    <source>
        <strain evidence="15">Clonal line C1</strain>
    </source>
</reference>
<keyword evidence="9" id="KW-0677">Repeat</keyword>
<evidence type="ECO:0000256" key="4">
    <source>
        <dbReference type="ARBA" id="ARBA00021741"/>
    </source>
</evidence>
<reference evidence="14 16" key="1">
    <citation type="journal article" date="2014" name="Curr. Biol.">
        <title>The genome of the clonal raider ant Cerapachys biroi.</title>
        <authorList>
            <person name="Oxley P.R."/>
            <person name="Ji L."/>
            <person name="Fetter-Pruneda I."/>
            <person name="McKenzie S.K."/>
            <person name="Li C."/>
            <person name="Hu H."/>
            <person name="Zhang G."/>
            <person name="Kronauer D.J."/>
        </authorList>
    </citation>
    <scope>NUCLEOTIDE SEQUENCE [LARGE SCALE GENOMIC DNA]</scope>
</reference>
<dbReference type="EMBL" id="QOIP01000004">
    <property type="protein sequence ID" value="RLU24190.1"/>
    <property type="molecule type" value="Genomic_DNA"/>
</dbReference>
<evidence type="ECO:0000256" key="12">
    <source>
        <dbReference type="ARBA" id="ARBA00023136"/>
    </source>
</evidence>
<organism evidence="14 16">
    <name type="scientific">Ooceraea biroi</name>
    <name type="common">Clonal raider ant</name>
    <name type="synonym">Cerapachys biroi</name>
    <dbReference type="NCBI Taxonomy" id="2015173"/>
    <lineage>
        <taxon>Eukaryota</taxon>
        <taxon>Metazoa</taxon>
        <taxon>Ecdysozoa</taxon>
        <taxon>Arthropoda</taxon>
        <taxon>Hexapoda</taxon>
        <taxon>Insecta</taxon>
        <taxon>Pterygota</taxon>
        <taxon>Neoptera</taxon>
        <taxon>Endopterygota</taxon>
        <taxon>Hymenoptera</taxon>
        <taxon>Apocrita</taxon>
        <taxon>Aculeata</taxon>
        <taxon>Formicoidea</taxon>
        <taxon>Formicidae</taxon>
        <taxon>Dorylinae</taxon>
        <taxon>Ooceraea</taxon>
    </lineage>
</organism>
<feature type="transmembrane region" description="Helical" evidence="13">
    <location>
        <begin position="155"/>
        <end position="175"/>
    </location>
</feature>
<evidence type="ECO:0000313" key="15">
    <source>
        <dbReference type="EMBL" id="RLU24190.1"/>
    </source>
</evidence>
<accession>A0A026W6P3</accession>
<evidence type="ECO:0000256" key="6">
    <source>
        <dbReference type="ARBA" id="ARBA00022475"/>
    </source>
</evidence>
<keyword evidence="6" id="KW-1003">Cell membrane</keyword>
<keyword evidence="7 14" id="KW-0762">Sugar transport</keyword>
<dbReference type="PANTHER" id="PTHR10791">
    <property type="entry name" value="RAG1-ACTIVATING PROTEIN 1"/>
    <property type="match status" value="1"/>
</dbReference>
<dbReference type="OrthoDB" id="409725at2759"/>
<dbReference type="Gene3D" id="1.20.1280.290">
    <property type="match status" value="2"/>
</dbReference>
<feature type="transmembrane region" description="Helical" evidence="13">
    <location>
        <begin position="181"/>
        <end position="203"/>
    </location>
</feature>
<evidence type="ECO:0000256" key="7">
    <source>
        <dbReference type="ARBA" id="ARBA00022597"/>
    </source>
</evidence>
<feature type="transmembrane region" description="Helical" evidence="13">
    <location>
        <begin position="39"/>
        <end position="59"/>
    </location>
</feature>
<keyword evidence="5" id="KW-0813">Transport</keyword>
<dbReference type="InterPro" id="IPR004316">
    <property type="entry name" value="SWEET_rpt"/>
</dbReference>
<evidence type="ECO:0000256" key="9">
    <source>
        <dbReference type="ARBA" id="ARBA00022737"/>
    </source>
</evidence>
<protein>
    <recommendedName>
        <fullName evidence="4">Sugar transporter SWEET1</fullName>
    </recommendedName>
</protein>
<dbReference type="FunFam" id="1.20.1280.290:FF:000004">
    <property type="entry name" value="Sugar transporter SWEET"/>
    <property type="match status" value="1"/>
</dbReference>
<dbReference type="Proteomes" id="UP000053097">
    <property type="component" value="Unassembled WGS sequence"/>
</dbReference>
<dbReference type="PANTHER" id="PTHR10791:SF5">
    <property type="entry name" value="SUGAR TRANSPORTER SWEET"/>
    <property type="match status" value="1"/>
</dbReference>
<keyword evidence="10 13" id="KW-1133">Transmembrane helix</keyword>
<evidence type="ECO:0000256" key="8">
    <source>
        <dbReference type="ARBA" id="ARBA00022692"/>
    </source>
</evidence>
<comment type="subcellular location">
    <subcellularLocation>
        <location evidence="1">Cell membrane</location>
        <topology evidence="1">Multi-pass membrane protein</topology>
    </subcellularLocation>
    <subcellularLocation>
        <location evidence="2">Golgi apparatus membrane</location>
        <topology evidence="2">Multi-pass membrane protein</topology>
    </subcellularLocation>
</comment>
<feature type="transmembrane region" description="Helical" evidence="13">
    <location>
        <begin position="124"/>
        <end position="143"/>
    </location>
</feature>
<keyword evidence="16" id="KW-1185">Reference proteome</keyword>
<evidence type="ECO:0000256" key="3">
    <source>
        <dbReference type="ARBA" id="ARBA00007809"/>
    </source>
</evidence>
<evidence type="ECO:0000256" key="2">
    <source>
        <dbReference type="ARBA" id="ARBA00004653"/>
    </source>
</evidence>
<feature type="transmembrane region" description="Helical" evidence="13">
    <location>
        <begin position="6"/>
        <end position="27"/>
    </location>
</feature>
<evidence type="ECO:0000313" key="14">
    <source>
        <dbReference type="EMBL" id="EZA51782.1"/>
    </source>
</evidence>
<feature type="transmembrane region" description="Helical" evidence="13">
    <location>
        <begin position="65"/>
        <end position="87"/>
    </location>
</feature>
<dbReference type="Proteomes" id="UP000279307">
    <property type="component" value="Chromosome 4"/>
</dbReference>
<evidence type="ECO:0000256" key="5">
    <source>
        <dbReference type="ARBA" id="ARBA00022448"/>
    </source>
</evidence>
<keyword evidence="8 13" id="KW-0812">Transmembrane</keyword>
<dbReference type="EMBL" id="KK107372">
    <property type="protein sequence ID" value="EZA51782.1"/>
    <property type="molecule type" value="Genomic_DNA"/>
</dbReference>
<gene>
    <name evidence="15" type="ORF">DMN91_004400</name>
    <name evidence="14" type="ORF">X777_09539</name>
</gene>
<evidence type="ECO:0000256" key="10">
    <source>
        <dbReference type="ARBA" id="ARBA00022989"/>
    </source>
</evidence>
<reference evidence="15 17" key="2">
    <citation type="journal article" date="2018" name="Genome Res.">
        <title>The genomic architecture and molecular evolution of ant odorant receptors.</title>
        <authorList>
            <person name="McKenzie S.K."/>
            <person name="Kronauer D.J.C."/>
        </authorList>
    </citation>
    <scope>NUCLEOTIDE SEQUENCE [LARGE SCALE GENOMIC DNA]</scope>
    <source>
        <strain evidence="15">Clonal line C1</strain>
    </source>
</reference>
<sequence>MDTYKETVGFFAMIITMMQMLAGTLICKDIYKKGTTEGTDSMPFIGATAVCTLMLRYALMLNDSAMINVNIFGLITSIIYMLVFYYYAPDTEKLFKQMIKVAGFVVIFLAYAEVESSEKIEYRFGMLVTILLLLLIASPLVHLREVIETKNADILPIPIIVSGTLVSFMWLWYGYIIDNTFLVFQNVIGLSLNVVQLSLFAMYGSKKSQDGLSSKQD</sequence>
<dbReference type="OMA" id="CFVCNDI"/>
<feature type="transmembrane region" description="Helical" evidence="13">
    <location>
        <begin position="94"/>
        <end position="112"/>
    </location>
</feature>
<evidence type="ECO:0000256" key="13">
    <source>
        <dbReference type="SAM" id="Phobius"/>
    </source>
</evidence>
<dbReference type="GO" id="GO:0051119">
    <property type="term" value="F:sugar transmembrane transporter activity"/>
    <property type="evidence" value="ECO:0007669"/>
    <property type="project" value="InterPro"/>
</dbReference>
<evidence type="ECO:0000313" key="17">
    <source>
        <dbReference type="Proteomes" id="UP000279307"/>
    </source>
</evidence>
<dbReference type="GO" id="GO:0000139">
    <property type="term" value="C:Golgi membrane"/>
    <property type="evidence" value="ECO:0007669"/>
    <property type="project" value="UniProtKB-SubCell"/>
</dbReference>
<evidence type="ECO:0000256" key="11">
    <source>
        <dbReference type="ARBA" id="ARBA00023034"/>
    </source>
</evidence>
<comment type="similarity">
    <text evidence="3">Belongs to the SWEET sugar transporter family.</text>
</comment>
<dbReference type="InterPro" id="IPR047664">
    <property type="entry name" value="SWEET"/>
</dbReference>
<keyword evidence="12 13" id="KW-0472">Membrane</keyword>
<dbReference type="Pfam" id="PF03083">
    <property type="entry name" value="MtN3_slv"/>
    <property type="match status" value="2"/>
</dbReference>
<evidence type="ECO:0000313" key="16">
    <source>
        <dbReference type="Proteomes" id="UP000053097"/>
    </source>
</evidence>
<proteinExistence type="inferred from homology"/>